<dbReference type="Proteomes" id="UP000887578">
    <property type="component" value="Unplaced"/>
</dbReference>
<dbReference type="GO" id="GO:0005737">
    <property type="term" value="C:cytoplasm"/>
    <property type="evidence" value="ECO:0007669"/>
    <property type="project" value="TreeGrafter"/>
</dbReference>
<proteinExistence type="inferred from homology"/>
<dbReference type="InterPro" id="IPR012942">
    <property type="entry name" value="SRR1-like"/>
</dbReference>
<sequence length="291" mass="33334">MDHNNFRFDSDFDDNFSMSDVDSDLSETSSNMNEEIDSSLSCDADISSSEEENIHNSTFNPILYTRNPVLKDDVINVMKWAEENSTEASKLMFDTIISILKNKTIIQIQIYGIGVLDGTCQKRGPFQLSIAFNLQKYFKEFFDKITVTCQEPKLVSAEKEYLQSKNVKILETLQFSSKHFTKVSTNFSNPAFICYMIHGAFFMYEKFLIAHWKPEILSRCIIIGNNPNIFIDPTDLLHSRYSEKLKEFSKLCDSKPLEFEKGSVGDLGIGDKTCIYTISRKNATILIDKFP</sequence>
<dbReference type="PANTHER" id="PTHR28626:SF3">
    <property type="entry name" value="SRR1-LIKE PROTEIN"/>
    <property type="match status" value="1"/>
</dbReference>
<comment type="similarity">
    <text evidence="1">Belongs to the SRR1 family.</text>
</comment>
<evidence type="ECO:0000313" key="4">
    <source>
        <dbReference type="WBParaSite" id="PDA_v2.g16745.t1"/>
    </source>
</evidence>
<dbReference type="PANTHER" id="PTHR28626">
    <property type="entry name" value="SRR1-LIKE PROTEIN"/>
    <property type="match status" value="1"/>
</dbReference>
<dbReference type="AlphaFoldDB" id="A0A914PG70"/>
<keyword evidence="3" id="KW-1185">Reference proteome</keyword>
<feature type="domain" description="SRR1-like" evidence="2">
    <location>
        <begin position="101"/>
        <end position="254"/>
    </location>
</feature>
<organism evidence="3 4">
    <name type="scientific">Panagrolaimus davidi</name>
    <dbReference type="NCBI Taxonomy" id="227884"/>
    <lineage>
        <taxon>Eukaryota</taxon>
        <taxon>Metazoa</taxon>
        <taxon>Ecdysozoa</taxon>
        <taxon>Nematoda</taxon>
        <taxon>Chromadorea</taxon>
        <taxon>Rhabditida</taxon>
        <taxon>Tylenchina</taxon>
        <taxon>Panagrolaimomorpha</taxon>
        <taxon>Panagrolaimoidea</taxon>
        <taxon>Panagrolaimidae</taxon>
        <taxon>Panagrolaimus</taxon>
    </lineage>
</organism>
<dbReference type="WBParaSite" id="PDA_v2.g16745.t1">
    <property type="protein sequence ID" value="PDA_v2.g16745.t1"/>
    <property type="gene ID" value="PDA_v2.g16745"/>
</dbReference>
<dbReference type="Pfam" id="PF07985">
    <property type="entry name" value="SRR1"/>
    <property type="match status" value="1"/>
</dbReference>
<accession>A0A914PG70</accession>
<evidence type="ECO:0000256" key="1">
    <source>
        <dbReference type="ARBA" id="ARBA00009856"/>
    </source>
</evidence>
<reference evidence="4" key="1">
    <citation type="submission" date="2022-11" db="UniProtKB">
        <authorList>
            <consortium name="WormBaseParasite"/>
        </authorList>
    </citation>
    <scope>IDENTIFICATION</scope>
</reference>
<protein>
    <submittedName>
        <fullName evidence="4">SRR1-like domain-containing protein</fullName>
    </submittedName>
</protein>
<dbReference type="InterPro" id="IPR040044">
    <property type="entry name" value="SRR1L"/>
</dbReference>
<evidence type="ECO:0000313" key="3">
    <source>
        <dbReference type="Proteomes" id="UP000887578"/>
    </source>
</evidence>
<dbReference type="GO" id="GO:0005634">
    <property type="term" value="C:nucleus"/>
    <property type="evidence" value="ECO:0007669"/>
    <property type="project" value="TreeGrafter"/>
</dbReference>
<name>A0A914PG70_9BILA</name>
<evidence type="ECO:0000259" key="2">
    <source>
        <dbReference type="Pfam" id="PF07985"/>
    </source>
</evidence>